<comment type="caution">
    <text evidence="10">The sequence shown here is derived from an EMBL/GenBank/DDBJ whole genome shotgun (WGS) entry which is preliminary data.</text>
</comment>
<feature type="region of interest" description="Disordered" evidence="7">
    <location>
        <begin position="46"/>
        <end position="107"/>
    </location>
</feature>
<organism evidence="10 11">
    <name type="scientific">Haloplanus ruber</name>
    <dbReference type="NCBI Taxonomy" id="869892"/>
    <lineage>
        <taxon>Archaea</taxon>
        <taxon>Methanobacteriati</taxon>
        <taxon>Methanobacteriota</taxon>
        <taxon>Stenosarchaea group</taxon>
        <taxon>Halobacteria</taxon>
        <taxon>Halobacteriales</taxon>
        <taxon>Haloferacaceae</taxon>
        <taxon>Haloplanus</taxon>
    </lineage>
</organism>
<evidence type="ECO:0000256" key="7">
    <source>
        <dbReference type="SAM" id="MobiDB-lite"/>
    </source>
</evidence>
<dbReference type="InterPro" id="IPR009056">
    <property type="entry name" value="Cyt_c-like_dom"/>
</dbReference>
<dbReference type="Gene3D" id="1.10.760.10">
    <property type="entry name" value="Cytochrome c-like domain"/>
    <property type="match status" value="2"/>
</dbReference>
<evidence type="ECO:0000256" key="3">
    <source>
        <dbReference type="ARBA" id="ARBA00022723"/>
    </source>
</evidence>
<feature type="compositionally biased region" description="Low complexity" evidence="7">
    <location>
        <begin position="447"/>
        <end position="466"/>
    </location>
</feature>
<evidence type="ECO:0000259" key="9">
    <source>
        <dbReference type="PROSITE" id="PS51007"/>
    </source>
</evidence>
<comment type="subcellular location">
    <subcellularLocation>
        <location evidence="1">Cell envelope</location>
    </subcellularLocation>
</comment>
<dbReference type="Pfam" id="PF03150">
    <property type="entry name" value="CCP_MauG"/>
    <property type="match status" value="1"/>
</dbReference>
<gene>
    <name evidence="10" type="ORF">ACFSBJ_00190</name>
</gene>
<accession>A0ABD6CTU7</accession>
<sequence>MRRGQTAAVAAVVLMSLLLAAGPVAAAYGTPSTAAGTAGASSASVTDASDVSVSEAPAATPPTEPTTAQMDNDTGNTSANDSAELPVEPPTQQALPSYEEVRQPNDTEAKVELGKKLYFDPRLSDTGSISCNTCHNVMEGGDGSRQVGRGVHGQTGPRNSPTVWNAVFMSTQFWDGRADTLEEQAKGPITAGVEMGMPSSGAAMEKIRSNPGYVELYEDVYGGENPVTLNNTVDAIAAYERTLITPNSSYDRYVRGDADALTEEQLQGMQKFKELGCQSCHSGPAFNGPQWQMENGNGYYQQLGVYSDSNAQCQEYIDRYNLYADSGRAGVTGDDADEHMYKVPTLRNTEYTAPYFHNGRVRTLENATKVMASCQLDQNITDEEAEQVTAFLTSLSGEFPEQDVPRIPSRSGGPPMLPENAGEASAPDDGGSSTDNTESVGTPESGDASTEASTEASADMSAEADTGTANGSTVSNASFTLVTAAAILMGLLLAATHLRQRD</sequence>
<feature type="transmembrane region" description="Helical" evidence="8">
    <location>
        <begin position="479"/>
        <end position="498"/>
    </location>
</feature>
<name>A0ABD6CTU7_9EURY</name>
<dbReference type="InterPro" id="IPR051395">
    <property type="entry name" value="Cytochrome_c_Peroxidase/MauG"/>
</dbReference>
<dbReference type="EMBL" id="JBHUDL010000003">
    <property type="protein sequence ID" value="MFD1632168.1"/>
    <property type="molecule type" value="Genomic_DNA"/>
</dbReference>
<evidence type="ECO:0000256" key="6">
    <source>
        <dbReference type="PROSITE-ProRule" id="PRU00433"/>
    </source>
</evidence>
<dbReference type="SUPFAM" id="SSF46626">
    <property type="entry name" value="Cytochrome c"/>
    <property type="match status" value="2"/>
</dbReference>
<dbReference type="Proteomes" id="UP001597075">
    <property type="component" value="Unassembled WGS sequence"/>
</dbReference>
<feature type="domain" description="Cytochrome c" evidence="9">
    <location>
        <begin position="263"/>
        <end position="396"/>
    </location>
</feature>
<feature type="domain" description="Cytochrome c" evidence="9">
    <location>
        <begin position="109"/>
        <end position="218"/>
    </location>
</feature>
<dbReference type="GO" id="GO:0046872">
    <property type="term" value="F:metal ion binding"/>
    <property type="evidence" value="ECO:0007669"/>
    <property type="project" value="UniProtKB-KW"/>
</dbReference>
<keyword evidence="8" id="KW-0472">Membrane</keyword>
<dbReference type="InterPro" id="IPR004852">
    <property type="entry name" value="Di-haem_cyt_c_peroxidsae"/>
</dbReference>
<evidence type="ECO:0000313" key="10">
    <source>
        <dbReference type="EMBL" id="MFD1632168.1"/>
    </source>
</evidence>
<dbReference type="RefSeq" id="WP_256406968.1">
    <property type="nucleotide sequence ID" value="NZ_CP187151.1"/>
</dbReference>
<feature type="region of interest" description="Disordered" evidence="7">
    <location>
        <begin position="394"/>
        <end position="474"/>
    </location>
</feature>
<dbReference type="AlphaFoldDB" id="A0ABD6CTU7"/>
<dbReference type="InterPro" id="IPR036909">
    <property type="entry name" value="Cyt_c-like_dom_sf"/>
</dbReference>
<dbReference type="GO" id="GO:0004601">
    <property type="term" value="F:peroxidase activity"/>
    <property type="evidence" value="ECO:0007669"/>
    <property type="project" value="UniProtKB-KW"/>
</dbReference>
<keyword evidence="3 6" id="KW-0479">Metal-binding</keyword>
<evidence type="ECO:0000256" key="1">
    <source>
        <dbReference type="ARBA" id="ARBA00004196"/>
    </source>
</evidence>
<dbReference type="PROSITE" id="PS51007">
    <property type="entry name" value="CYTC"/>
    <property type="match status" value="2"/>
</dbReference>
<protein>
    <submittedName>
        <fullName evidence="10">Cytochrome-c peroxidase</fullName>
    </submittedName>
</protein>
<reference evidence="10 11" key="1">
    <citation type="journal article" date="2019" name="Int. J. Syst. Evol. Microbiol.">
        <title>The Global Catalogue of Microorganisms (GCM) 10K type strain sequencing project: providing services to taxonomists for standard genome sequencing and annotation.</title>
        <authorList>
            <consortium name="The Broad Institute Genomics Platform"/>
            <consortium name="The Broad Institute Genome Sequencing Center for Infectious Disease"/>
            <person name="Wu L."/>
            <person name="Ma J."/>
        </authorList>
    </citation>
    <scope>NUCLEOTIDE SEQUENCE [LARGE SCALE GENOMIC DNA]</scope>
    <source>
        <strain evidence="10 11">CGMCC 1.10594</strain>
    </source>
</reference>
<keyword evidence="5 6" id="KW-0408">Iron</keyword>
<keyword evidence="10" id="KW-0575">Peroxidase</keyword>
<proteinExistence type="predicted"/>
<evidence type="ECO:0000256" key="4">
    <source>
        <dbReference type="ARBA" id="ARBA00023002"/>
    </source>
</evidence>
<keyword evidence="2 6" id="KW-0349">Heme</keyword>
<dbReference type="PANTHER" id="PTHR30600:SF7">
    <property type="entry name" value="CYTOCHROME C PEROXIDASE-RELATED"/>
    <property type="match status" value="1"/>
</dbReference>
<evidence type="ECO:0000256" key="2">
    <source>
        <dbReference type="ARBA" id="ARBA00022617"/>
    </source>
</evidence>
<keyword evidence="11" id="KW-1185">Reference proteome</keyword>
<keyword evidence="4" id="KW-0560">Oxidoreductase</keyword>
<keyword evidence="8" id="KW-1133">Transmembrane helix</keyword>
<evidence type="ECO:0000256" key="5">
    <source>
        <dbReference type="ARBA" id="ARBA00023004"/>
    </source>
</evidence>
<dbReference type="PANTHER" id="PTHR30600">
    <property type="entry name" value="CYTOCHROME C PEROXIDASE-RELATED"/>
    <property type="match status" value="1"/>
</dbReference>
<feature type="compositionally biased region" description="Polar residues" evidence="7">
    <location>
        <begin position="69"/>
        <end position="81"/>
    </location>
</feature>
<evidence type="ECO:0000256" key="8">
    <source>
        <dbReference type="SAM" id="Phobius"/>
    </source>
</evidence>
<keyword evidence="8" id="KW-0812">Transmembrane</keyword>
<feature type="compositionally biased region" description="Low complexity" evidence="7">
    <location>
        <begin position="46"/>
        <end position="58"/>
    </location>
</feature>
<feature type="compositionally biased region" description="Polar residues" evidence="7">
    <location>
        <begin position="431"/>
        <end position="442"/>
    </location>
</feature>
<evidence type="ECO:0000313" key="11">
    <source>
        <dbReference type="Proteomes" id="UP001597075"/>
    </source>
</evidence>